<gene>
    <name evidence="13" type="primary">IDH1</name>
    <name evidence="13" type="ORF">SDJN03_29897</name>
</gene>
<comment type="similarity">
    <text evidence="3">Belongs to the isocitrate and isopropylmalate dehydrogenases family.</text>
</comment>
<dbReference type="InterPro" id="IPR024084">
    <property type="entry name" value="IsoPropMal-DH-like_dom"/>
</dbReference>
<evidence type="ECO:0000256" key="11">
    <source>
        <dbReference type="ARBA" id="ARBA00023211"/>
    </source>
</evidence>
<dbReference type="GO" id="GO:0006102">
    <property type="term" value="P:isocitrate metabolic process"/>
    <property type="evidence" value="ECO:0007669"/>
    <property type="project" value="TreeGrafter"/>
</dbReference>
<evidence type="ECO:0000256" key="3">
    <source>
        <dbReference type="ARBA" id="ARBA00007769"/>
    </source>
</evidence>
<feature type="non-terminal residue" evidence="13">
    <location>
        <position position="1"/>
    </location>
</feature>
<keyword evidence="10" id="KW-0496">Mitochondrion</keyword>
<protein>
    <submittedName>
        <fullName evidence="13">Isocitrate dehydrogenase [NAD] regulatory subunit 1, mitochondrial</fullName>
    </submittedName>
</protein>
<evidence type="ECO:0000256" key="9">
    <source>
        <dbReference type="ARBA" id="ARBA00023027"/>
    </source>
</evidence>
<organism evidence="13 14">
    <name type="scientific">Cucurbita argyrosperma subsp. sororia</name>
    <dbReference type="NCBI Taxonomy" id="37648"/>
    <lineage>
        <taxon>Eukaryota</taxon>
        <taxon>Viridiplantae</taxon>
        <taxon>Streptophyta</taxon>
        <taxon>Embryophyta</taxon>
        <taxon>Tracheophyta</taxon>
        <taxon>Spermatophyta</taxon>
        <taxon>Magnoliopsida</taxon>
        <taxon>eudicotyledons</taxon>
        <taxon>Gunneridae</taxon>
        <taxon>Pentapetalae</taxon>
        <taxon>rosids</taxon>
        <taxon>fabids</taxon>
        <taxon>Cucurbitales</taxon>
        <taxon>Cucurbitaceae</taxon>
        <taxon>Cucurbiteae</taxon>
        <taxon>Cucurbita</taxon>
    </lineage>
</organism>
<dbReference type="PANTHER" id="PTHR11835">
    <property type="entry name" value="DECARBOXYLATING DEHYDROGENASES-ISOCITRATE, ISOPROPYLMALATE, TARTRATE"/>
    <property type="match status" value="1"/>
</dbReference>
<dbReference type="GO" id="GO:0006099">
    <property type="term" value="P:tricarboxylic acid cycle"/>
    <property type="evidence" value="ECO:0007669"/>
    <property type="project" value="UniProtKB-KW"/>
</dbReference>
<feature type="domain" description="Isopropylmalate dehydrogenase-like" evidence="12">
    <location>
        <begin position="48"/>
        <end position="371"/>
    </location>
</feature>
<evidence type="ECO:0000259" key="12">
    <source>
        <dbReference type="SMART" id="SM01329"/>
    </source>
</evidence>
<dbReference type="GO" id="GO:0005739">
    <property type="term" value="C:mitochondrion"/>
    <property type="evidence" value="ECO:0007669"/>
    <property type="project" value="UniProtKB-SubCell"/>
</dbReference>
<evidence type="ECO:0000256" key="8">
    <source>
        <dbReference type="ARBA" id="ARBA00023002"/>
    </source>
</evidence>
<evidence type="ECO:0000256" key="7">
    <source>
        <dbReference type="ARBA" id="ARBA00022946"/>
    </source>
</evidence>
<keyword evidence="14" id="KW-1185">Reference proteome</keyword>
<keyword evidence="8" id="KW-0560">Oxidoreductase</keyword>
<keyword evidence="7" id="KW-0809">Transit peptide</keyword>
<name>A0AAV6LV30_9ROSI</name>
<dbReference type="SMART" id="SM01329">
    <property type="entry name" value="Iso_dh"/>
    <property type="match status" value="1"/>
</dbReference>
<keyword evidence="9" id="KW-0520">NAD</keyword>
<sequence>MAGRRAFPIIRGLISPSRSRSRLSPFNLFFDSRSVTYMPRPGEGDLRPVTLIPGDGIGPLVTNAVEQVMEAMHAPVYFERYEVHGDMKEVPREVMESILKNKVCLKGGLMTPMGGGVSSLNVQLRKELDLYASLVNCFNFPGLPTRHENVDIVVIRENTEGEYSGLEHEVLPGVVESLKVITKFSSERIAKYAFEYAYLNNRKKVTAVHKANIMKLSDGLFLESCREVATEYPSIEYKEVIVDNCCMQLVSKPEQFDVMVTPNLYGNLVANTAAGIAGGTGLMPGGNVGFEHAIFEQGASAGNVGNEKIVEEKKANPVALLLSSAMMLRHLQFPSFADRLENAVKRVILEGNCRTKDLGGNCTTQRLIDAVIAYVE</sequence>
<comment type="subcellular location">
    <subcellularLocation>
        <location evidence="2">Mitochondrion</location>
    </subcellularLocation>
</comment>
<dbReference type="AlphaFoldDB" id="A0AAV6LV30"/>
<keyword evidence="5" id="KW-0479">Metal-binding</keyword>
<dbReference type="PANTHER" id="PTHR11835:SF80">
    <property type="entry name" value="ISOCITRATE DEHYDROGENASE [NAD] REGULATORY SUBUNIT 1, MITOCHONDRIAL-RELATED"/>
    <property type="match status" value="1"/>
</dbReference>
<evidence type="ECO:0000256" key="2">
    <source>
        <dbReference type="ARBA" id="ARBA00004173"/>
    </source>
</evidence>
<dbReference type="InterPro" id="IPR004434">
    <property type="entry name" value="Isocitrate_DH_NAD"/>
</dbReference>
<evidence type="ECO:0000256" key="4">
    <source>
        <dbReference type="ARBA" id="ARBA00022532"/>
    </source>
</evidence>
<dbReference type="NCBIfam" id="TIGR00175">
    <property type="entry name" value="mito_nad_idh"/>
    <property type="match status" value="1"/>
</dbReference>
<keyword evidence="11" id="KW-0464">Manganese</keyword>
<dbReference type="GO" id="GO:0004449">
    <property type="term" value="F:isocitrate dehydrogenase (NAD+) activity"/>
    <property type="evidence" value="ECO:0007669"/>
    <property type="project" value="TreeGrafter"/>
</dbReference>
<dbReference type="Pfam" id="PF00180">
    <property type="entry name" value="Iso_dh"/>
    <property type="match status" value="1"/>
</dbReference>
<keyword evidence="4" id="KW-0816">Tricarboxylic acid cycle</keyword>
<dbReference type="Proteomes" id="UP000685013">
    <property type="component" value="Chromosome 20"/>
</dbReference>
<evidence type="ECO:0000256" key="10">
    <source>
        <dbReference type="ARBA" id="ARBA00023128"/>
    </source>
</evidence>
<evidence type="ECO:0000256" key="5">
    <source>
        <dbReference type="ARBA" id="ARBA00022723"/>
    </source>
</evidence>
<dbReference type="EMBL" id="JAGKQH010000020">
    <property type="protein sequence ID" value="KAG6570982.1"/>
    <property type="molecule type" value="Genomic_DNA"/>
</dbReference>
<reference evidence="13 14" key="1">
    <citation type="journal article" date="2021" name="Hortic Res">
        <title>The domestication of Cucurbita argyrosperma as revealed by the genome of its wild relative.</title>
        <authorList>
            <person name="Barrera-Redondo J."/>
            <person name="Sanchez-de la Vega G."/>
            <person name="Aguirre-Liguori J.A."/>
            <person name="Castellanos-Morales G."/>
            <person name="Gutierrez-Guerrero Y.T."/>
            <person name="Aguirre-Dugua X."/>
            <person name="Aguirre-Planter E."/>
            <person name="Tenaillon M.I."/>
            <person name="Lira-Saade R."/>
            <person name="Eguiarte L.E."/>
        </authorList>
    </citation>
    <scope>NUCLEOTIDE SEQUENCE [LARGE SCALE GENOMIC DNA]</scope>
    <source>
        <strain evidence="13">JBR-2021</strain>
    </source>
</reference>
<proteinExistence type="inferred from homology"/>
<evidence type="ECO:0000256" key="1">
    <source>
        <dbReference type="ARBA" id="ARBA00003635"/>
    </source>
</evidence>
<dbReference type="FunFam" id="3.40.718.10:FF:000009">
    <property type="entry name" value="Isocitrate dehydrogenase [NAD] regulatory subunit 1"/>
    <property type="match status" value="1"/>
</dbReference>
<evidence type="ECO:0000256" key="6">
    <source>
        <dbReference type="ARBA" id="ARBA00022842"/>
    </source>
</evidence>
<dbReference type="GO" id="GO:0046872">
    <property type="term" value="F:metal ion binding"/>
    <property type="evidence" value="ECO:0007669"/>
    <property type="project" value="UniProtKB-KW"/>
</dbReference>
<keyword evidence="6" id="KW-0460">Magnesium</keyword>
<evidence type="ECO:0000313" key="14">
    <source>
        <dbReference type="Proteomes" id="UP000685013"/>
    </source>
</evidence>
<accession>A0AAV6LV30</accession>
<evidence type="ECO:0000313" key="13">
    <source>
        <dbReference type="EMBL" id="KAG6570982.1"/>
    </source>
</evidence>
<comment type="caution">
    <text evidence="13">The sequence shown here is derived from an EMBL/GenBank/DDBJ whole genome shotgun (WGS) entry which is preliminary data.</text>
</comment>
<comment type="function">
    <text evidence="1">Performs an essential role in the oxidative function of the citric acid cycle.</text>
</comment>